<feature type="compositionally biased region" description="Acidic residues" evidence="1">
    <location>
        <begin position="372"/>
        <end position="381"/>
    </location>
</feature>
<dbReference type="EMBL" id="KZ613746">
    <property type="protein sequence ID" value="PMD65346.1"/>
    <property type="molecule type" value="Genomic_DNA"/>
</dbReference>
<feature type="compositionally biased region" description="Basic and acidic residues" evidence="1">
    <location>
        <begin position="14"/>
        <end position="39"/>
    </location>
</feature>
<protein>
    <submittedName>
        <fullName evidence="2">Uncharacterized protein</fullName>
    </submittedName>
</protein>
<dbReference type="GeneID" id="36578876"/>
<evidence type="ECO:0000313" key="2">
    <source>
        <dbReference type="EMBL" id="PMD65346.1"/>
    </source>
</evidence>
<feature type="compositionally biased region" description="Polar residues" evidence="1">
    <location>
        <begin position="197"/>
        <end position="209"/>
    </location>
</feature>
<dbReference type="InParanoid" id="A0A2J6TQP5"/>
<evidence type="ECO:0000313" key="3">
    <source>
        <dbReference type="Proteomes" id="UP000235371"/>
    </source>
</evidence>
<feature type="region of interest" description="Disordered" evidence="1">
    <location>
        <begin position="1"/>
        <end position="64"/>
    </location>
</feature>
<accession>A0A2J6TQP5</accession>
<proteinExistence type="predicted"/>
<name>A0A2J6TQP5_9HELO</name>
<dbReference type="OrthoDB" id="3439676at2759"/>
<dbReference type="Proteomes" id="UP000235371">
    <property type="component" value="Unassembled WGS sequence"/>
</dbReference>
<gene>
    <name evidence="2" type="ORF">K444DRAFT_177817</name>
</gene>
<feature type="compositionally biased region" description="Polar residues" evidence="1">
    <location>
        <begin position="43"/>
        <end position="55"/>
    </location>
</feature>
<feature type="region of interest" description="Disordered" evidence="1">
    <location>
        <begin position="80"/>
        <end position="269"/>
    </location>
</feature>
<evidence type="ECO:0000256" key="1">
    <source>
        <dbReference type="SAM" id="MobiDB-lite"/>
    </source>
</evidence>
<feature type="region of interest" description="Disordered" evidence="1">
    <location>
        <begin position="283"/>
        <end position="308"/>
    </location>
</feature>
<sequence length="560" mass="61782">MPRHNAPSKAAPAEQRKQAQLDEEHAEAEHHGALTESDHATPGINSTPAAPTTSAMGEDASRPGIRGRLYGLLFSRKATLEEPQDVQLVEEGVEVEGNESPIREGEAFPAPSTPRAQPATAESPIPKSPSRVSGSLAKPAKRKRTSNSERQDLYEVPAEATPDSSEQEEAPANRPAKRARGNGRAKPPLKIPKTSRGHISSHQIRQTRGNRAAEGEDVEMTADVPASSPVKGVRAANFIETEQPKSKKRGRPPKNKNPPSEMAQQAAFRNPKRIAFLDRAIPKSVATANHPDVNLQDPRDADEGISDILLNPSPIKVGAQELRPTVGIAQQKRPPKPKHHLPATNGMPELSADEEELFVSNGNPEERAEVPNELEDEEEQEAGNQDSDEPHRIPFDPKLIDRLWETSKHVGKKFDMKEKTWPRKGRTEKLWTGPGKRMARQLQTIISGYENLEQLKSSRNKRAFRDAHEEVENVFNILSKEAAIVLAERFAPDSDAKKEEAMLTDLYFNIIPKCIHALKNVVAVYNIQGTMTAAALEETLKLVDLLYDLHLIPNISTHSV</sequence>
<dbReference type="AlphaFoldDB" id="A0A2J6TQP5"/>
<dbReference type="RefSeq" id="XP_024742250.1">
    <property type="nucleotide sequence ID" value="XM_024870794.1"/>
</dbReference>
<keyword evidence="3" id="KW-1185">Reference proteome</keyword>
<feature type="region of interest" description="Disordered" evidence="1">
    <location>
        <begin position="327"/>
        <end position="392"/>
    </location>
</feature>
<reference evidence="2 3" key="1">
    <citation type="submission" date="2016-04" db="EMBL/GenBank/DDBJ databases">
        <title>A degradative enzymes factory behind the ericoid mycorrhizal symbiosis.</title>
        <authorList>
            <consortium name="DOE Joint Genome Institute"/>
            <person name="Martino E."/>
            <person name="Morin E."/>
            <person name="Grelet G."/>
            <person name="Kuo A."/>
            <person name="Kohler A."/>
            <person name="Daghino S."/>
            <person name="Barry K."/>
            <person name="Choi C."/>
            <person name="Cichocki N."/>
            <person name="Clum A."/>
            <person name="Copeland A."/>
            <person name="Hainaut M."/>
            <person name="Haridas S."/>
            <person name="Labutti K."/>
            <person name="Lindquist E."/>
            <person name="Lipzen A."/>
            <person name="Khouja H.-R."/>
            <person name="Murat C."/>
            <person name="Ohm R."/>
            <person name="Olson A."/>
            <person name="Spatafora J."/>
            <person name="Veneault-Fourrey C."/>
            <person name="Henrissat B."/>
            <person name="Grigoriev I."/>
            <person name="Martin F."/>
            <person name="Perotto S."/>
        </authorList>
    </citation>
    <scope>NUCLEOTIDE SEQUENCE [LARGE SCALE GENOMIC DNA]</scope>
    <source>
        <strain evidence="2 3">E</strain>
    </source>
</reference>
<organism evidence="2 3">
    <name type="scientific">Hyaloscypha bicolor E</name>
    <dbReference type="NCBI Taxonomy" id="1095630"/>
    <lineage>
        <taxon>Eukaryota</taxon>
        <taxon>Fungi</taxon>
        <taxon>Dikarya</taxon>
        <taxon>Ascomycota</taxon>
        <taxon>Pezizomycotina</taxon>
        <taxon>Leotiomycetes</taxon>
        <taxon>Helotiales</taxon>
        <taxon>Hyaloscyphaceae</taxon>
        <taxon>Hyaloscypha</taxon>
        <taxon>Hyaloscypha bicolor</taxon>
    </lineage>
</organism>